<sequence>MTLGDALGLTDAQERHIVRGLQLGLGALLGYGIVTFQFGISGTAGLALGITLLPAWLRWEYGYSMDAGLVLWIATAVILHTIGSLWLYEAYQWYDEIAHTVSASVIAGLGYVAFRAFELHSDEMNVPSTFRSVFIVVFVLAIGVIWEVLEFALGGTVVTVYGIDDIVTDFVFNAVGAVIVAIWGTGYVSELVRFFGRRFRSTPDN</sequence>
<dbReference type="EMBL" id="JBHSWV010000200">
    <property type="protein sequence ID" value="MFC6765894.1"/>
    <property type="molecule type" value="Genomic_DNA"/>
</dbReference>
<proteinExistence type="predicted"/>
<feature type="transmembrane region" description="Helical" evidence="1">
    <location>
        <begin position="69"/>
        <end position="91"/>
    </location>
</feature>
<keyword evidence="1" id="KW-0812">Transmembrane</keyword>
<dbReference type="Proteomes" id="UP001596383">
    <property type="component" value="Unassembled WGS sequence"/>
</dbReference>
<protein>
    <submittedName>
        <fullName evidence="2">Uncharacterized protein</fullName>
    </submittedName>
</protein>
<dbReference type="RefSeq" id="WP_273738888.1">
    <property type="nucleotide sequence ID" value="NZ_JAQIVI010000200.1"/>
</dbReference>
<dbReference type="AlphaFoldDB" id="A0ABD5SLK7"/>
<evidence type="ECO:0000256" key="1">
    <source>
        <dbReference type="SAM" id="Phobius"/>
    </source>
</evidence>
<evidence type="ECO:0000313" key="3">
    <source>
        <dbReference type="Proteomes" id="UP001596383"/>
    </source>
</evidence>
<accession>A0ABD5SLK7</accession>
<keyword evidence="1" id="KW-0472">Membrane</keyword>
<organism evidence="2 3">
    <name type="scientific">Natrinema soli</name>
    <dbReference type="NCBI Taxonomy" id="1930624"/>
    <lineage>
        <taxon>Archaea</taxon>
        <taxon>Methanobacteriati</taxon>
        <taxon>Methanobacteriota</taxon>
        <taxon>Stenosarchaea group</taxon>
        <taxon>Halobacteria</taxon>
        <taxon>Halobacteriales</taxon>
        <taxon>Natrialbaceae</taxon>
        <taxon>Natrinema</taxon>
    </lineage>
</organism>
<evidence type="ECO:0000313" key="2">
    <source>
        <dbReference type="EMBL" id="MFC6765894.1"/>
    </source>
</evidence>
<feature type="transmembrane region" description="Helical" evidence="1">
    <location>
        <begin position="166"/>
        <end position="188"/>
    </location>
</feature>
<feature type="transmembrane region" description="Helical" evidence="1">
    <location>
        <begin position="28"/>
        <end position="57"/>
    </location>
</feature>
<dbReference type="Pfam" id="PF09997">
    <property type="entry name" value="DUF2238"/>
    <property type="match status" value="1"/>
</dbReference>
<reference evidence="2 3" key="1">
    <citation type="journal article" date="2019" name="Int. J. Syst. Evol. Microbiol.">
        <title>The Global Catalogue of Microorganisms (GCM) 10K type strain sequencing project: providing services to taxonomists for standard genome sequencing and annotation.</title>
        <authorList>
            <consortium name="The Broad Institute Genomics Platform"/>
            <consortium name="The Broad Institute Genome Sequencing Center for Infectious Disease"/>
            <person name="Wu L."/>
            <person name="Ma J."/>
        </authorList>
    </citation>
    <scope>NUCLEOTIDE SEQUENCE [LARGE SCALE GENOMIC DNA]</scope>
    <source>
        <strain evidence="2 3">LMG 29247</strain>
    </source>
</reference>
<keyword evidence="3" id="KW-1185">Reference proteome</keyword>
<keyword evidence="1" id="KW-1133">Transmembrane helix</keyword>
<comment type="caution">
    <text evidence="2">The sequence shown here is derived from an EMBL/GenBank/DDBJ whole genome shotgun (WGS) entry which is preliminary data.</text>
</comment>
<name>A0ABD5SLK7_9EURY</name>
<gene>
    <name evidence="2" type="ORF">ACFQE6_13100</name>
</gene>
<dbReference type="InterPro" id="IPR014509">
    <property type="entry name" value="YjdF-like"/>
</dbReference>
<feature type="transmembrane region" description="Helical" evidence="1">
    <location>
        <begin position="97"/>
        <end position="117"/>
    </location>
</feature>
<feature type="transmembrane region" description="Helical" evidence="1">
    <location>
        <begin position="129"/>
        <end position="146"/>
    </location>
</feature>